<dbReference type="SUPFAM" id="SSF49785">
    <property type="entry name" value="Galactose-binding domain-like"/>
    <property type="match status" value="1"/>
</dbReference>
<dbReference type="EMBL" id="JBBYHS010000001">
    <property type="protein sequence ID" value="MEL1252297.1"/>
    <property type="molecule type" value="Genomic_DNA"/>
</dbReference>
<dbReference type="InterPro" id="IPR039329">
    <property type="entry name" value="SIAE"/>
</dbReference>
<keyword evidence="2" id="KW-0378">Hydrolase</keyword>
<sequence length="638" mass="72451">MKKIIVLITLFISLGLNAQIKLPRLISDGMILQRDSKLKIWGWAAPKEKIALNFNHKIYKAITDEDGTWTINLPPQKAGGPYEMIFSASNTITLKNILFGDVWICSGQSNMELPMERVKDKYSHVIANADNSAIRQFLVPDQYDFEKENVDFSSGSWISVTPTNILQFSAVGYFFASEIYEKYKVPIGLINAALGGSPAESWINEEGIKKFPEYYQEYQRFKDKNLISQIESNDKKINNEWYQLLNKTDQGLKNKWSNPELNDSNWNTMHVPGYWADNELGHVNGAVWFRKEFEIPKVKENSAKLILGRIVDADSVFVNGHFVGTTSYLYPPRKYTFNSNILRQGKNEIAIRVINNSGRGGFVMDKEYQLINGNDSINLSGLWKYRLGTKMLPLPSQTFIRWKPVGLYNAMIAPLKNYAMKGVLWYQGESSTKNPAEYSALMETLITNWRKEWKLGNFPFIYVQLANYMESKPEPVESNWAELRQQQKNTLSVPNTAMAVTIDLGEWNDIHPLNKYDVGYRLALQARKMVYGEKKLISSGPLFKAMIEKGNTLILSFSDIGTGLIAKGNVALKGFAIAGTDGKFVWANAEIENGKVIVWNDSVPNPIKVRYAWADNPVEANLYNKENLPASPFEANLK</sequence>
<organism evidence="5 6">
    <name type="scientific">Flavobacterium calami</name>
    <dbReference type="NCBI Taxonomy" id="3139144"/>
    <lineage>
        <taxon>Bacteria</taxon>
        <taxon>Pseudomonadati</taxon>
        <taxon>Bacteroidota</taxon>
        <taxon>Flavobacteriia</taxon>
        <taxon>Flavobacteriales</taxon>
        <taxon>Flavobacteriaceae</taxon>
        <taxon>Flavobacterium</taxon>
    </lineage>
</organism>
<dbReference type="SUPFAM" id="SSF52266">
    <property type="entry name" value="SGNH hydrolase"/>
    <property type="match status" value="1"/>
</dbReference>
<dbReference type="PANTHER" id="PTHR22901">
    <property type="entry name" value="SIALATE O-ACETYLESTERASE"/>
    <property type="match status" value="1"/>
</dbReference>
<dbReference type="Proteomes" id="UP001485226">
    <property type="component" value="Unassembled WGS sequence"/>
</dbReference>
<reference evidence="5 6" key="1">
    <citation type="submission" date="2024-04" db="EMBL/GenBank/DDBJ databases">
        <title>Flavobacterium sp. DGU38 16S ribosomal RNA gene Genome sequencing and assembly.</title>
        <authorList>
            <person name="Park S."/>
        </authorList>
    </citation>
    <scope>NUCLEOTIDE SEQUENCE [LARGE SCALE GENOMIC DNA]</scope>
    <source>
        <strain evidence="5 6">DGU38</strain>
    </source>
</reference>
<evidence type="ECO:0000259" key="4">
    <source>
        <dbReference type="Pfam" id="PF03629"/>
    </source>
</evidence>
<dbReference type="Pfam" id="PF03629">
    <property type="entry name" value="SASA"/>
    <property type="match status" value="2"/>
</dbReference>
<dbReference type="Pfam" id="PF02837">
    <property type="entry name" value="Glyco_hydro_2_N"/>
    <property type="match status" value="1"/>
</dbReference>
<evidence type="ECO:0000256" key="2">
    <source>
        <dbReference type="ARBA" id="ARBA00022801"/>
    </source>
</evidence>
<dbReference type="InterPro" id="IPR006104">
    <property type="entry name" value="Glyco_hydro_2_N"/>
</dbReference>
<feature type="domain" description="Sialate O-acetylesterase" evidence="4">
    <location>
        <begin position="101"/>
        <end position="211"/>
    </location>
</feature>
<name>A0ABU9IJJ0_9FLAO</name>
<accession>A0ABU9IJJ0</accession>
<dbReference type="InterPro" id="IPR008979">
    <property type="entry name" value="Galactose-bd-like_sf"/>
</dbReference>
<dbReference type="PANTHER" id="PTHR22901:SF0">
    <property type="entry name" value="SIALATE O-ACETYLESTERASE"/>
    <property type="match status" value="1"/>
</dbReference>
<dbReference type="Gene3D" id="3.40.50.1110">
    <property type="entry name" value="SGNH hydrolase"/>
    <property type="match status" value="2"/>
</dbReference>
<proteinExistence type="inferred from homology"/>
<dbReference type="InterPro" id="IPR005181">
    <property type="entry name" value="SASA"/>
</dbReference>
<feature type="domain" description="Glycosyl hydrolases family 2 sugar binding" evidence="3">
    <location>
        <begin position="252"/>
        <end position="384"/>
    </location>
</feature>
<evidence type="ECO:0000259" key="3">
    <source>
        <dbReference type="Pfam" id="PF02837"/>
    </source>
</evidence>
<evidence type="ECO:0000256" key="1">
    <source>
        <dbReference type="ARBA" id="ARBA00007401"/>
    </source>
</evidence>
<dbReference type="InterPro" id="IPR036514">
    <property type="entry name" value="SGNH_hydro_sf"/>
</dbReference>
<gene>
    <name evidence="5" type="ORF">AAEO57_00810</name>
</gene>
<feature type="domain" description="Sialate O-acetylesterase" evidence="4">
    <location>
        <begin position="401"/>
        <end position="511"/>
    </location>
</feature>
<evidence type="ECO:0000313" key="5">
    <source>
        <dbReference type="EMBL" id="MEL1252297.1"/>
    </source>
</evidence>
<evidence type="ECO:0000313" key="6">
    <source>
        <dbReference type="Proteomes" id="UP001485226"/>
    </source>
</evidence>
<comment type="similarity">
    <text evidence="1">Belongs to the glycosyl hydrolase 2 family.</text>
</comment>
<comment type="caution">
    <text evidence="5">The sequence shown here is derived from an EMBL/GenBank/DDBJ whole genome shotgun (WGS) entry which is preliminary data.</text>
</comment>
<protein>
    <submittedName>
        <fullName evidence="5">Sialate O-acetylesterase</fullName>
    </submittedName>
</protein>
<keyword evidence="6" id="KW-1185">Reference proteome</keyword>
<dbReference type="RefSeq" id="WP_341688505.1">
    <property type="nucleotide sequence ID" value="NZ_JBBYHS010000001.1"/>
</dbReference>